<proteinExistence type="predicted"/>
<evidence type="ECO:0000256" key="1">
    <source>
        <dbReference type="SAM" id="MobiDB-lite"/>
    </source>
</evidence>
<name>A0A2P2Q3P1_RHIMU</name>
<protein>
    <submittedName>
        <fullName evidence="2">Uncharacterized protein</fullName>
    </submittedName>
</protein>
<dbReference type="EMBL" id="GGEC01081126">
    <property type="protein sequence ID" value="MBX61610.1"/>
    <property type="molecule type" value="Transcribed_RNA"/>
</dbReference>
<dbReference type="AlphaFoldDB" id="A0A2P2Q3P1"/>
<accession>A0A2P2Q3P1</accession>
<feature type="region of interest" description="Disordered" evidence="1">
    <location>
        <begin position="12"/>
        <end position="33"/>
    </location>
</feature>
<evidence type="ECO:0000313" key="2">
    <source>
        <dbReference type="EMBL" id="MBX61610.1"/>
    </source>
</evidence>
<feature type="compositionally biased region" description="Polar residues" evidence="1">
    <location>
        <begin position="14"/>
        <end position="33"/>
    </location>
</feature>
<organism evidence="2">
    <name type="scientific">Rhizophora mucronata</name>
    <name type="common">Asiatic mangrove</name>
    <dbReference type="NCBI Taxonomy" id="61149"/>
    <lineage>
        <taxon>Eukaryota</taxon>
        <taxon>Viridiplantae</taxon>
        <taxon>Streptophyta</taxon>
        <taxon>Embryophyta</taxon>
        <taxon>Tracheophyta</taxon>
        <taxon>Spermatophyta</taxon>
        <taxon>Magnoliopsida</taxon>
        <taxon>eudicotyledons</taxon>
        <taxon>Gunneridae</taxon>
        <taxon>Pentapetalae</taxon>
        <taxon>rosids</taxon>
        <taxon>fabids</taxon>
        <taxon>Malpighiales</taxon>
        <taxon>Rhizophoraceae</taxon>
        <taxon>Rhizophora</taxon>
    </lineage>
</organism>
<reference evidence="2" key="1">
    <citation type="submission" date="2018-02" db="EMBL/GenBank/DDBJ databases">
        <title>Rhizophora mucronata_Transcriptome.</title>
        <authorList>
            <person name="Meera S.P."/>
            <person name="Sreeshan A."/>
            <person name="Augustine A."/>
        </authorList>
    </citation>
    <scope>NUCLEOTIDE SEQUENCE</scope>
    <source>
        <tissue evidence="2">Leaf</tissue>
    </source>
</reference>
<sequence length="33" mass="3513">MYGSIHTGLWGLTQAKSGHSPNAITSNNQISIK</sequence>